<feature type="compositionally biased region" description="Low complexity" evidence="1">
    <location>
        <begin position="304"/>
        <end position="313"/>
    </location>
</feature>
<feature type="transmembrane region" description="Helical" evidence="2">
    <location>
        <begin position="217"/>
        <end position="241"/>
    </location>
</feature>
<dbReference type="Proteomes" id="UP001221142">
    <property type="component" value="Unassembled WGS sequence"/>
</dbReference>
<gene>
    <name evidence="4" type="ORF">FB45DRAFT_899337</name>
</gene>
<evidence type="ECO:0000313" key="5">
    <source>
        <dbReference type="Proteomes" id="UP001221142"/>
    </source>
</evidence>
<feature type="region of interest" description="Disordered" evidence="1">
    <location>
        <begin position="267"/>
        <end position="344"/>
    </location>
</feature>
<evidence type="ECO:0000313" key="4">
    <source>
        <dbReference type="EMBL" id="KAJ7641042.1"/>
    </source>
</evidence>
<evidence type="ECO:0008006" key="6">
    <source>
        <dbReference type="Google" id="ProtNLM"/>
    </source>
</evidence>
<feature type="signal peptide" evidence="3">
    <location>
        <begin position="1"/>
        <end position="18"/>
    </location>
</feature>
<accession>A0AAD7FVV2</accession>
<feature type="chain" id="PRO_5042240916" description="Mid2 domain-containing protein" evidence="3">
    <location>
        <begin position="19"/>
        <end position="373"/>
    </location>
</feature>
<keyword evidence="2" id="KW-0472">Membrane</keyword>
<evidence type="ECO:0000256" key="2">
    <source>
        <dbReference type="SAM" id="Phobius"/>
    </source>
</evidence>
<evidence type="ECO:0000256" key="3">
    <source>
        <dbReference type="SAM" id="SignalP"/>
    </source>
</evidence>
<keyword evidence="2" id="KW-1133">Transmembrane helix</keyword>
<evidence type="ECO:0000256" key="1">
    <source>
        <dbReference type="SAM" id="MobiDB-lite"/>
    </source>
</evidence>
<keyword evidence="2" id="KW-0812">Transmembrane</keyword>
<reference evidence="4" key="1">
    <citation type="submission" date="2023-03" db="EMBL/GenBank/DDBJ databases">
        <title>Massive genome expansion in bonnet fungi (Mycena s.s.) driven by repeated elements and novel gene families across ecological guilds.</title>
        <authorList>
            <consortium name="Lawrence Berkeley National Laboratory"/>
            <person name="Harder C.B."/>
            <person name="Miyauchi S."/>
            <person name="Viragh M."/>
            <person name="Kuo A."/>
            <person name="Thoen E."/>
            <person name="Andreopoulos B."/>
            <person name="Lu D."/>
            <person name="Skrede I."/>
            <person name="Drula E."/>
            <person name="Henrissat B."/>
            <person name="Morin E."/>
            <person name="Kohler A."/>
            <person name="Barry K."/>
            <person name="LaButti K."/>
            <person name="Morin E."/>
            <person name="Salamov A."/>
            <person name="Lipzen A."/>
            <person name="Mereny Z."/>
            <person name="Hegedus B."/>
            <person name="Baldrian P."/>
            <person name="Stursova M."/>
            <person name="Weitz H."/>
            <person name="Taylor A."/>
            <person name="Grigoriev I.V."/>
            <person name="Nagy L.G."/>
            <person name="Martin F."/>
            <person name="Kauserud H."/>
        </authorList>
    </citation>
    <scope>NUCLEOTIDE SEQUENCE</scope>
    <source>
        <strain evidence="4">9284</strain>
    </source>
</reference>
<comment type="caution">
    <text evidence="4">The sequence shown here is derived from an EMBL/GenBank/DDBJ whole genome shotgun (WGS) entry which is preliminary data.</text>
</comment>
<protein>
    <recommendedName>
        <fullName evidence="6">Mid2 domain-containing protein</fullName>
    </recommendedName>
</protein>
<keyword evidence="3" id="KW-0732">Signal</keyword>
<dbReference type="EMBL" id="JARKIF010000004">
    <property type="protein sequence ID" value="KAJ7641042.1"/>
    <property type="molecule type" value="Genomic_DNA"/>
</dbReference>
<organism evidence="4 5">
    <name type="scientific">Roridomyces roridus</name>
    <dbReference type="NCBI Taxonomy" id="1738132"/>
    <lineage>
        <taxon>Eukaryota</taxon>
        <taxon>Fungi</taxon>
        <taxon>Dikarya</taxon>
        <taxon>Basidiomycota</taxon>
        <taxon>Agaricomycotina</taxon>
        <taxon>Agaricomycetes</taxon>
        <taxon>Agaricomycetidae</taxon>
        <taxon>Agaricales</taxon>
        <taxon>Marasmiineae</taxon>
        <taxon>Mycenaceae</taxon>
        <taxon>Roridomyces</taxon>
    </lineage>
</organism>
<name>A0AAD7FVV2_9AGAR</name>
<proteinExistence type="predicted"/>
<sequence>MRPILLLPLSFFFHLTTAALQNVTLDDTDPSITYSPRSAWESGLRSSLNSNGSHSLGTGPNATATITFTGVAIYYLASLWPFEIGTVVALDDTAIEFVNLTDPNSATTSISASESAPAAVRWSKTGLQNTTHRLILGAPGPALMSNTFVISDGFIYTIDDGLPNPSASVSSSIDSSSIDMNAVMTSLSTAADYSPTQITTLSSPSPSSSAAAGTIKVLALGLGAGLGASALIAGFFFFFFFHWRRKRNAGGGKQMRSNVRDSWGKTQDVTPFILPPTPPPVSTRGSRSRMSALAAAQSPHGGDSEAYGLLAAAADDDEDDSDSGLASSSTVTQPLAVRKKKANARTYGLGEKGVPLREEEEFVVPPPAYSEDV</sequence>
<dbReference type="AlphaFoldDB" id="A0AAD7FVV2"/>
<keyword evidence="5" id="KW-1185">Reference proteome</keyword>